<name>A0A8C5GAB7_GOUWI</name>
<dbReference type="GO" id="GO:0000122">
    <property type="term" value="P:negative regulation of transcription by RNA polymerase II"/>
    <property type="evidence" value="ECO:0007669"/>
    <property type="project" value="InterPro"/>
</dbReference>
<keyword evidence="5 13" id="KW-0479">Metal-binding</keyword>
<feature type="compositionally biased region" description="Polar residues" evidence="15">
    <location>
        <begin position="37"/>
        <end position="54"/>
    </location>
</feature>
<organism evidence="17 18">
    <name type="scientific">Gouania willdenowi</name>
    <name type="common">Blunt-snouted clingfish</name>
    <name type="synonym">Lepadogaster willdenowi</name>
    <dbReference type="NCBI Taxonomy" id="441366"/>
    <lineage>
        <taxon>Eukaryota</taxon>
        <taxon>Metazoa</taxon>
        <taxon>Chordata</taxon>
        <taxon>Craniata</taxon>
        <taxon>Vertebrata</taxon>
        <taxon>Euteleostomi</taxon>
        <taxon>Actinopterygii</taxon>
        <taxon>Neopterygii</taxon>
        <taxon>Teleostei</taxon>
        <taxon>Neoteleostei</taxon>
        <taxon>Acanthomorphata</taxon>
        <taxon>Ovalentaria</taxon>
        <taxon>Blenniimorphae</taxon>
        <taxon>Blenniiformes</taxon>
        <taxon>Gobiesocoidei</taxon>
        <taxon>Gobiesocidae</taxon>
        <taxon>Gobiesocinae</taxon>
        <taxon>Gouania</taxon>
    </lineage>
</organism>
<evidence type="ECO:0000256" key="9">
    <source>
        <dbReference type="ARBA" id="ARBA00023015"/>
    </source>
</evidence>
<evidence type="ECO:0000256" key="14">
    <source>
        <dbReference type="PIRSR" id="PIRSR037911-3"/>
    </source>
</evidence>
<feature type="region of interest" description="Disordered" evidence="15">
    <location>
        <begin position="654"/>
        <end position="688"/>
    </location>
</feature>
<evidence type="ECO:0000256" key="15">
    <source>
        <dbReference type="SAM" id="MobiDB-lite"/>
    </source>
</evidence>
<feature type="compositionally biased region" description="Basic and acidic residues" evidence="15">
    <location>
        <begin position="87"/>
        <end position="102"/>
    </location>
</feature>
<reference evidence="17" key="1">
    <citation type="submission" date="2020-06" db="EMBL/GenBank/DDBJ databases">
        <authorList>
            <consortium name="Wellcome Sanger Institute Data Sharing"/>
        </authorList>
    </citation>
    <scope>NUCLEOTIDE SEQUENCE [LARGE SCALE GENOMIC DNA]</scope>
</reference>
<evidence type="ECO:0000256" key="3">
    <source>
        <dbReference type="ARBA" id="ARBA00012111"/>
    </source>
</evidence>
<evidence type="ECO:0000256" key="8">
    <source>
        <dbReference type="ARBA" id="ARBA00022853"/>
    </source>
</evidence>
<dbReference type="SUPFAM" id="SSF52768">
    <property type="entry name" value="Arginase/deacetylase"/>
    <property type="match status" value="1"/>
</dbReference>
<feature type="domain" description="Histone deacetylase" evidence="16">
    <location>
        <begin position="271"/>
        <end position="589"/>
    </location>
</feature>
<dbReference type="PANTHER" id="PTHR45364:SF13">
    <property type="entry name" value="HISTONE DEACETYLASE"/>
    <property type="match status" value="1"/>
</dbReference>
<evidence type="ECO:0000256" key="12">
    <source>
        <dbReference type="PIRSR" id="PIRSR037911-1"/>
    </source>
</evidence>
<dbReference type="PRINTS" id="PR01270">
    <property type="entry name" value="HDASUPER"/>
</dbReference>
<feature type="compositionally biased region" description="Low complexity" evidence="15">
    <location>
        <begin position="654"/>
        <end position="672"/>
    </location>
</feature>
<dbReference type="FunFam" id="3.40.800.20:FF:000002">
    <property type="entry name" value="Histone deacetylase"/>
    <property type="match status" value="1"/>
</dbReference>
<dbReference type="PANTHER" id="PTHR45364">
    <property type="entry name" value="HISTONE DEACETYLASE 9-RELATED"/>
    <property type="match status" value="1"/>
</dbReference>
<evidence type="ECO:0000256" key="6">
    <source>
        <dbReference type="ARBA" id="ARBA00022801"/>
    </source>
</evidence>
<evidence type="ECO:0000313" key="18">
    <source>
        <dbReference type="Proteomes" id="UP000694680"/>
    </source>
</evidence>
<keyword evidence="18" id="KW-1185">Reference proteome</keyword>
<dbReference type="AlphaFoldDB" id="A0A8C5GAB7"/>
<evidence type="ECO:0000256" key="4">
    <source>
        <dbReference type="ARBA" id="ARBA00022491"/>
    </source>
</evidence>
<evidence type="ECO:0000256" key="1">
    <source>
        <dbReference type="ARBA" id="ARBA00004123"/>
    </source>
</evidence>
<dbReference type="Ensembl" id="ENSGWIT00000028122.1">
    <property type="protein sequence ID" value="ENSGWIP00000025748.1"/>
    <property type="gene ID" value="ENSGWIG00000011214.1"/>
</dbReference>
<feature type="compositionally biased region" description="Basic and acidic residues" evidence="15">
    <location>
        <begin position="63"/>
        <end position="73"/>
    </location>
</feature>
<evidence type="ECO:0000256" key="13">
    <source>
        <dbReference type="PIRSR" id="PIRSR037911-2"/>
    </source>
</evidence>
<feature type="site" description="Contributes to catalysis" evidence="14">
    <location>
        <position position="573"/>
    </location>
</feature>
<dbReference type="InterPro" id="IPR023696">
    <property type="entry name" value="Ureohydrolase_dom_sf"/>
</dbReference>
<keyword evidence="7 13" id="KW-0862">Zinc</keyword>
<reference evidence="17" key="2">
    <citation type="submission" date="2025-08" db="UniProtKB">
        <authorList>
            <consortium name="Ensembl"/>
        </authorList>
    </citation>
    <scope>IDENTIFICATION</scope>
</reference>
<dbReference type="GO" id="GO:0046872">
    <property type="term" value="F:metal ion binding"/>
    <property type="evidence" value="ECO:0007669"/>
    <property type="project" value="UniProtKB-KW"/>
</dbReference>
<proteinExistence type="inferred from homology"/>
<gene>
    <name evidence="17" type="primary">LOC114477166</name>
</gene>
<dbReference type="InterPro" id="IPR023801">
    <property type="entry name" value="His_deacetylse_dom"/>
</dbReference>
<dbReference type="EC" id="3.5.1.98" evidence="3"/>
<dbReference type="Proteomes" id="UP000694680">
    <property type="component" value="Chromosome 2"/>
</dbReference>
<keyword evidence="11" id="KW-0539">Nucleus</keyword>
<comment type="subcellular location">
    <subcellularLocation>
        <location evidence="1">Nucleus</location>
    </subcellularLocation>
</comment>
<evidence type="ECO:0000256" key="7">
    <source>
        <dbReference type="ARBA" id="ARBA00022833"/>
    </source>
</evidence>
<reference evidence="17" key="3">
    <citation type="submission" date="2025-09" db="UniProtKB">
        <authorList>
            <consortium name="Ensembl"/>
        </authorList>
    </citation>
    <scope>IDENTIFICATION</scope>
</reference>
<feature type="binding site" evidence="13">
    <location>
        <position position="271"/>
    </location>
    <ligand>
        <name>Zn(2+)</name>
        <dbReference type="ChEBI" id="CHEBI:29105"/>
    </ligand>
</feature>
<dbReference type="PIRSF" id="PIRSF037911">
    <property type="entry name" value="HDAC_II_euk"/>
    <property type="match status" value="1"/>
</dbReference>
<protein>
    <recommendedName>
        <fullName evidence="3">histone deacetylase</fullName>
        <ecNumber evidence="3">3.5.1.98</ecNumber>
    </recommendedName>
</protein>
<evidence type="ECO:0000313" key="17">
    <source>
        <dbReference type="Ensembl" id="ENSGWIP00000025748.1"/>
    </source>
</evidence>
<feature type="active site" evidence="12">
    <location>
        <position position="400"/>
    </location>
</feature>
<dbReference type="InterPro" id="IPR000286">
    <property type="entry name" value="HDACs"/>
</dbReference>
<evidence type="ECO:0000256" key="11">
    <source>
        <dbReference type="ARBA" id="ARBA00023242"/>
    </source>
</evidence>
<dbReference type="InterPro" id="IPR037138">
    <property type="entry name" value="His_deacetylse_dom_sf"/>
</dbReference>
<evidence type="ECO:0000256" key="5">
    <source>
        <dbReference type="ARBA" id="ARBA00022723"/>
    </source>
</evidence>
<dbReference type="GO" id="GO:0005634">
    <property type="term" value="C:nucleus"/>
    <property type="evidence" value="ECO:0007669"/>
    <property type="project" value="UniProtKB-SubCell"/>
</dbReference>
<dbReference type="InterPro" id="IPR046949">
    <property type="entry name" value="HDAC4/5/7/9"/>
</dbReference>
<keyword evidence="6" id="KW-0378">Hydrolase</keyword>
<comment type="similarity">
    <text evidence="2">Belongs to the histone deacetylase family. HD type 2 subfamily.</text>
</comment>
<sequence>MRLQEFVLNKKKALAQRSLNQGGVHNDAPYWYRKTQHSSLDQSSPPQTGVSTYNHPVLGVYNPRDDFPLRKTASEPNLKLRSRLKQKVSERRSSPLLRRRDSPITTAKKRSLDMAGKGRTNIHPKRRDTIHRTMAHHFADFMDGPLKALPFIPPYRWPCLAFEFYFENLHKQTKSVLPVCLPGVSGLSMPSAASIAKLQRQHRPLGRTQSAPLPQGSAAQAHAQALALQQLVVQQQHQQFLEKHKQQFQQQQLHLNKVRKHQCMCGNTNSHPEHAGRIQSIWSRLQETGLRAQCECIRGRKATLEELQTVHSEAHVLLYGTNPLRQKLDCKPLARRCSVTPMFVRLPCGGVGVDSDTIWNEVHSSSAARLAVGSVVELVFKVATGELKNGFAVVRPPGHHAEESTPMGFCYFNSVAIAAKLLQQRLNVNKILIVDWDVHHGNGTQQAFYDDPNVLYISIHRYDDGNFFPGSGAPDEVGSGPGVGFNVNVAFTGGLDPPMGDVEYLAAFRSVVMPIANEFAPDIVLVSSGFDAVEGHPPPLGGYTLTSKCFGYLTRQLMGLAGGRVVLALEGGHYLTAICDASEACVAALLGQQLEPLPNAVLEQRPNPNAVRSLERVLDTHSKYWRSVQRFSPRLGLSLKEAKRGDSEEAEAVSAMASLSVANTSSSSSSTVDQRSDTRPAQKPFGFF</sequence>
<evidence type="ECO:0000259" key="16">
    <source>
        <dbReference type="Pfam" id="PF00850"/>
    </source>
</evidence>
<keyword evidence="8" id="KW-0156">Chromatin regulator</keyword>
<dbReference type="Pfam" id="PF00850">
    <property type="entry name" value="Hist_deacetyl"/>
    <property type="match status" value="1"/>
</dbReference>
<dbReference type="GO" id="GO:0141221">
    <property type="term" value="F:histone deacetylase activity, hydrolytic mechanism"/>
    <property type="evidence" value="ECO:0007669"/>
    <property type="project" value="UniProtKB-EC"/>
</dbReference>
<feature type="binding site" evidence="13">
    <location>
        <position position="348"/>
    </location>
    <ligand>
        <name>Zn(2+)</name>
        <dbReference type="ChEBI" id="CHEBI:29105"/>
    </ligand>
</feature>
<keyword evidence="9" id="KW-0805">Transcription regulation</keyword>
<evidence type="ECO:0000256" key="2">
    <source>
        <dbReference type="ARBA" id="ARBA00007738"/>
    </source>
</evidence>
<accession>A0A8C5GAB7</accession>
<keyword evidence="4" id="KW-0678">Repressor</keyword>
<keyword evidence="10" id="KW-0804">Transcription</keyword>
<evidence type="ECO:0000256" key="10">
    <source>
        <dbReference type="ARBA" id="ARBA00023163"/>
    </source>
</evidence>
<feature type="binding site" evidence="13">
    <location>
        <position position="263"/>
    </location>
    <ligand>
        <name>Zn(2+)</name>
        <dbReference type="ChEBI" id="CHEBI:29105"/>
    </ligand>
</feature>
<dbReference type="Gene3D" id="3.40.800.20">
    <property type="entry name" value="Histone deacetylase domain"/>
    <property type="match status" value="1"/>
</dbReference>
<feature type="binding site" evidence="13">
    <location>
        <position position="265"/>
    </location>
    <ligand>
        <name>Zn(2+)</name>
        <dbReference type="ChEBI" id="CHEBI:29105"/>
    </ligand>
</feature>
<feature type="region of interest" description="Disordered" evidence="15">
    <location>
        <begin position="35"/>
        <end position="123"/>
    </location>
</feature>